<dbReference type="AlphaFoldDB" id="A0AAE4G828"/>
<proteinExistence type="predicted"/>
<protein>
    <submittedName>
        <fullName evidence="2">Uncharacterized protein</fullName>
    </submittedName>
</protein>
<dbReference type="RefSeq" id="WP_284077036.1">
    <property type="nucleotide sequence ID" value="NZ_JAVLSM010000007.1"/>
</dbReference>
<evidence type="ECO:0000256" key="1">
    <source>
        <dbReference type="SAM" id="Phobius"/>
    </source>
</evidence>
<dbReference type="EMBL" id="JAVRAA010000005">
    <property type="protein sequence ID" value="MDT0337569.1"/>
    <property type="molecule type" value="Genomic_DNA"/>
</dbReference>
<keyword evidence="1" id="KW-1133">Transmembrane helix</keyword>
<name>A0AAE4G828_9BURK</name>
<reference evidence="2" key="1">
    <citation type="submission" date="2023-02" db="EMBL/GenBank/DDBJ databases">
        <title>Description of Herbaspirillum huttiense subsp. nephrolepsisexaltata and Herbaspirillum huttiense subsp. lycopersicon.</title>
        <authorList>
            <person name="Poudel M."/>
            <person name="Sharma A."/>
            <person name="Goss E."/>
            <person name="Tapia J.H."/>
            <person name="Harmon C.M."/>
            <person name="Jones J.B."/>
        </authorList>
    </citation>
    <scope>NUCLEOTIDE SEQUENCE</scope>
    <source>
        <strain evidence="2">NC40101</strain>
    </source>
</reference>
<evidence type="ECO:0000313" key="2">
    <source>
        <dbReference type="EMBL" id="MDT0337569.1"/>
    </source>
</evidence>
<sequence>MITSTSAAGVSASLAEDPSDPSLLVQFDLSDELDGVASSLGWKILELDSRGRPDGQYVVLAIRKALDQSHIVVEAYEIFGSGLQPALIARMEGKKDAKYVAVTDGYLLIKDKRMRRKGIGTACFNEVISWALTHHENERLKPIKVFEHHAAEFSPEARHRWYRQFGFFFAYEDGRSHPKAQGVSTNEYVRELNLRKTKVRQLPLLQFLSECESAVKCAQRDRDEAEDYVARHRSKVRLLTYGNVALIVALAVCLTLLHL</sequence>
<keyword evidence="1" id="KW-0812">Transmembrane</keyword>
<keyword evidence="1" id="KW-0472">Membrane</keyword>
<gene>
    <name evidence="2" type="ORF">RJN63_12065</name>
</gene>
<accession>A0AAE4G828</accession>
<organism evidence="2">
    <name type="scientific">Herbaspirillum huttiense subsp. nephrolepidis</name>
    <dbReference type="NCBI Taxonomy" id="3075126"/>
    <lineage>
        <taxon>Bacteria</taxon>
        <taxon>Pseudomonadati</taxon>
        <taxon>Pseudomonadota</taxon>
        <taxon>Betaproteobacteria</taxon>
        <taxon>Burkholderiales</taxon>
        <taxon>Oxalobacteraceae</taxon>
        <taxon>Herbaspirillum</taxon>
    </lineage>
</organism>
<comment type="caution">
    <text evidence="2">The sequence shown here is derived from an EMBL/GenBank/DDBJ whole genome shotgun (WGS) entry which is preliminary data.</text>
</comment>
<feature type="transmembrane region" description="Helical" evidence="1">
    <location>
        <begin position="238"/>
        <end position="257"/>
    </location>
</feature>